<evidence type="ECO:0000256" key="1">
    <source>
        <dbReference type="SAM" id="MobiDB-lite"/>
    </source>
</evidence>
<feature type="compositionally biased region" description="Polar residues" evidence="1">
    <location>
        <begin position="41"/>
        <end position="54"/>
    </location>
</feature>
<protein>
    <submittedName>
        <fullName evidence="2">Uncharacterized protein</fullName>
    </submittedName>
</protein>
<comment type="caution">
    <text evidence="2">The sequence shown here is derived from an EMBL/GenBank/DDBJ whole genome shotgun (WGS) entry which is preliminary data.</text>
</comment>
<feature type="compositionally biased region" description="Basic and acidic residues" evidence="1">
    <location>
        <begin position="55"/>
        <end position="66"/>
    </location>
</feature>
<reference evidence="2" key="1">
    <citation type="submission" date="2023-11" db="EMBL/GenBank/DDBJ databases">
        <title>Genome assemblies of two species of porcelain crab, Petrolisthes cinctipes and Petrolisthes manimaculis (Anomura: Porcellanidae).</title>
        <authorList>
            <person name="Angst P."/>
        </authorList>
    </citation>
    <scope>NUCLEOTIDE SEQUENCE</scope>
    <source>
        <strain evidence="2">PB745_02</strain>
        <tissue evidence="2">Gill</tissue>
    </source>
</reference>
<organism evidence="2 3">
    <name type="scientific">Petrolisthes manimaculis</name>
    <dbReference type="NCBI Taxonomy" id="1843537"/>
    <lineage>
        <taxon>Eukaryota</taxon>
        <taxon>Metazoa</taxon>
        <taxon>Ecdysozoa</taxon>
        <taxon>Arthropoda</taxon>
        <taxon>Crustacea</taxon>
        <taxon>Multicrustacea</taxon>
        <taxon>Malacostraca</taxon>
        <taxon>Eumalacostraca</taxon>
        <taxon>Eucarida</taxon>
        <taxon>Decapoda</taxon>
        <taxon>Pleocyemata</taxon>
        <taxon>Anomura</taxon>
        <taxon>Galatheoidea</taxon>
        <taxon>Porcellanidae</taxon>
        <taxon>Petrolisthes</taxon>
    </lineage>
</organism>
<evidence type="ECO:0000313" key="3">
    <source>
        <dbReference type="Proteomes" id="UP001292094"/>
    </source>
</evidence>
<sequence>MLNYYGYMVVPRKTHDGESNKKAKKSLRAIKRDRKRLQLEVTCQCSSPESSGRSSADEVRTKDPHKSVIRITGSGRSNISHCTSSNTNLPTPLPRLTIDRKNEEIYSEITVSSAPTMV</sequence>
<proteinExistence type="predicted"/>
<gene>
    <name evidence="2" type="ORF">Pmani_002965</name>
</gene>
<feature type="compositionally biased region" description="Polar residues" evidence="1">
    <location>
        <begin position="74"/>
        <end position="90"/>
    </location>
</feature>
<feature type="region of interest" description="Disordered" evidence="1">
    <location>
        <begin position="41"/>
        <end position="95"/>
    </location>
</feature>
<name>A0AAE1QJW5_9EUCA</name>
<keyword evidence="3" id="KW-1185">Reference proteome</keyword>
<evidence type="ECO:0000313" key="2">
    <source>
        <dbReference type="EMBL" id="KAK4326517.1"/>
    </source>
</evidence>
<dbReference type="EMBL" id="JAWZYT010000214">
    <property type="protein sequence ID" value="KAK4326517.1"/>
    <property type="molecule type" value="Genomic_DNA"/>
</dbReference>
<accession>A0AAE1QJW5</accession>
<dbReference type="Proteomes" id="UP001292094">
    <property type="component" value="Unassembled WGS sequence"/>
</dbReference>
<dbReference type="AlphaFoldDB" id="A0AAE1QJW5"/>